<proteinExistence type="inferred from homology"/>
<dbReference type="PANTHER" id="PTHR30487">
    <property type="entry name" value="TYPE 4 PREPILIN-LIKE PROTEINS LEADER PEPTIDE-PROCESSING ENZYME"/>
    <property type="match status" value="1"/>
</dbReference>
<evidence type="ECO:0000256" key="4">
    <source>
        <dbReference type="ARBA" id="ARBA00022692"/>
    </source>
</evidence>
<reference evidence="10 11" key="1">
    <citation type="journal article" date="2016" name="Front. Microbiol.">
        <title>Comprehensive Phylogenetic Analysis of Bovine Non-aureus Staphylococci Species Based on Whole-Genome Sequencing.</title>
        <authorList>
            <person name="Naushad S."/>
            <person name="Barkema H.W."/>
            <person name="Luby C."/>
            <person name="Condas L.A."/>
            <person name="Nobrega D.B."/>
            <person name="Carson D.A."/>
            <person name="De Buck J."/>
        </authorList>
    </citation>
    <scope>NUCLEOTIDE SEQUENCE [LARGE SCALE GENOMIC DNA]</scope>
    <source>
        <strain evidence="10 11">SNUC 1388</strain>
    </source>
</reference>
<dbReference type="InterPro" id="IPR000045">
    <property type="entry name" value="Prepilin_IV_endopep_pep"/>
</dbReference>
<dbReference type="Proteomes" id="UP000283576">
    <property type="component" value="Unassembled WGS sequence"/>
</dbReference>
<evidence type="ECO:0000313" key="10">
    <source>
        <dbReference type="EMBL" id="RIL42286.1"/>
    </source>
</evidence>
<keyword evidence="4 7" id="KW-0812">Transmembrane</keyword>
<comment type="subcellular location">
    <subcellularLocation>
        <location evidence="1">Cell membrane</location>
        <topology evidence="1">Multi-pass membrane protein</topology>
    </subcellularLocation>
</comment>
<evidence type="ECO:0000256" key="7">
    <source>
        <dbReference type="SAM" id="Phobius"/>
    </source>
</evidence>
<organism evidence="10 11">
    <name type="scientific">Staphylococcus gallinarum</name>
    <dbReference type="NCBI Taxonomy" id="1293"/>
    <lineage>
        <taxon>Bacteria</taxon>
        <taxon>Bacillati</taxon>
        <taxon>Bacillota</taxon>
        <taxon>Bacilli</taxon>
        <taxon>Bacillales</taxon>
        <taxon>Staphylococcaceae</taxon>
        <taxon>Staphylococcus</taxon>
    </lineage>
</organism>
<keyword evidence="3" id="KW-1003">Cell membrane</keyword>
<sequence>MLYQLILCPMLFSFLYQLCHIESLSFKYFKSRSRCDYCNKVLDFYCLIPIISYILLRGKTRCCKHRLSLTYIIGELLSLSPCLLLTSSHLPITLTTYLLNFIFLLVLSICDYDNYAIPLHVVVIYIICAIFLCEVHFINFLIISTILHCLFFIFKQAIGYGDILIFSLLSFILPLQVFFLTLQLTFIIAGMLTLILMMLQRRKINKVPLIPYILLGFITANLVTSFFKIPSIF</sequence>
<evidence type="ECO:0000259" key="8">
    <source>
        <dbReference type="Pfam" id="PF01478"/>
    </source>
</evidence>
<dbReference type="EMBL" id="QXRZ01000005">
    <property type="protein sequence ID" value="RIL42286.1"/>
    <property type="molecule type" value="Genomic_DNA"/>
</dbReference>
<dbReference type="GO" id="GO:0006465">
    <property type="term" value="P:signal peptide processing"/>
    <property type="evidence" value="ECO:0007669"/>
    <property type="project" value="TreeGrafter"/>
</dbReference>
<protein>
    <submittedName>
        <fullName evidence="10">Prepilin peptidase</fullName>
    </submittedName>
</protein>
<evidence type="ECO:0000256" key="6">
    <source>
        <dbReference type="ARBA" id="ARBA00023136"/>
    </source>
</evidence>
<comment type="caution">
    <text evidence="10">The sequence shown here is derived from an EMBL/GenBank/DDBJ whole genome shotgun (WGS) entry which is preliminary data.</text>
</comment>
<evidence type="ECO:0000256" key="1">
    <source>
        <dbReference type="ARBA" id="ARBA00004651"/>
    </source>
</evidence>
<feature type="domain" description="Prepilin peptidase A24 N-terminal" evidence="9">
    <location>
        <begin position="7"/>
        <end position="85"/>
    </location>
</feature>
<gene>
    <name evidence="10" type="ORF">BUZ01_08835</name>
</gene>
<dbReference type="GO" id="GO:0005886">
    <property type="term" value="C:plasma membrane"/>
    <property type="evidence" value="ECO:0007669"/>
    <property type="project" value="TreeGrafter"/>
</dbReference>
<evidence type="ECO:0000256" key="5">
    <source>
        <dbReference type="ARBA" id="ARBA00022989"/>
    </source>
</evidence>
<dbReference type="AlphaFoldDB" id="A0A418HMC3"/>
<evidence type="ECO:0000259" key="9">
    <source>
        <dbReference type="Pfam" id="PF06750"/>
    </source>
</evidence>
<evidence type="ECO:0000256" key="3">
    <source>
        <dbReference type="ARBA" id="ARBA00022475"/>
    </source>
</evidence>
<feature type="transmembrane region" description="Helical" evidence="7">
    <location>
        <begin position="209"/>
        <end position="227"/>
    </location>
</feature>
<dbReference type="Pfam" id="PF06750">
    <property type="entry name" value="A24_N_bact"/>
    <property type="match status" value="1"/>
</dbReference>
<feature type="transmembrane region" description="Helical" evidence="7">
    <location>
        <begin position="122"/>
        <end position="153"/>
    </location>
</feature>
<accession>A0A418HMC3</accession>
<comment type="similarity">
    <text evidence="2">Belongs to the peptidase A24 family.</text>
</comment>
<keyword evidence="5 7" id="KW-1133">Transmembrane helix</keyword>
<name>A0A418HMC3_STAGA</name>
<feature type="domain" description="Prepilin type IV endopeptidase peptidase" evidence="8">
    <location>
        <begin position="99"/>
        <end position="193"/>
    </location>
</feature>
<dbReference type="GO" id="GO:0004190">
    <property type="term" value="F:aspartic-type endopeptidase activity"/>
    <property type="evidence" value="ECO:0007669"/>
    <property type="project" value="TreeGrafter"/>
</dbReference>
<dbReference type="InterPro" id="IPR050882">
    <property type="entry name" value="Prepilin_peptidase/N-MTase"/>
</dbReference>
<keyword evidence="6 7" id="KW-0472">Membrane</keyword>
<evidence type="ECO:0000313" key="11">
    <source>
        <dbReference type="Proteomes" id="UP000283576"/>
    </source>
</evidence>
<dbReference type="Pfam" id="PF01478">
    <property type="entry name" value="Peptidase_A24"/>
    <property type="match status" value="1"/>
</dbReference>
<feature type="transmembrane region" description="Helical" evidence="7">
    <location>
        <begin position="37"/>
        <end position="56"/>
    </location>
</feature>
<feature type="transmembrane region" description="Helical" evidence="7">
    <location>
        <begin position="165"/>
        <end position="197"/>
    </location>
</feature>
<dbReference type="InterPro" id="IPR010627">
    <property type="entry name" value="Prepilin_pept_A24_N"/>
</dbReference>
<evidence type="ECO:0000256" key="2">
    <source>
        <dbReference type="ARBA" id="ARBA00005801"/>
    </source>
</evidence>
<dbReference type="PANTHER" id="PTHR30487:SF0">
    <property type="entry name" value="PREPILIN LEADER PEPTIDASE_N-METHYLTRANSFERASE-RELATED"/>
    <property type="match status" value="1"/>
</dbReference>
<feature type="transmembrane region" description="Helical" evidence="7">
    <location>
        <begin position="68"/>
        <end position="86"/>
    </location>
</feature>